<feature type="transmembrane region" description="Helical" evidence="10">
    <location>
        <begin position="210"/>
        <end position="230"/>
    </location>
</feature>
<evidence type="ECO:0000256" key="2">
    <source>
        <dbReference type="ARBA" id="ARBA00022448"/>
    </source>
</evidence>
<feature type="region of interest" description="Disordered" evidence="11">
    <location>
        <begin position="724"/>
        <end position="747"/>
    </location>
</feature>
<keyword evidence="9" id="KW-0129">CBS domain</keyword>
<feature type="transmembrane region" description="Helical" evidence="10">
    <location>
        <begin position="472"/>
        <end position="495"/>
    </location>
</feature>
<feature type="transmembrane region" description="Helical" evidence="10">
    <location>
        <begin position="273"/>
        <end position="297"/>
    </location>
</feature>
<evidence type="ECO:0000256" key="6">
    <source>
        <dbReference type="ARBA" id="ARBA00023065"/>
    </source>
</evidence>
<evidence type="ECO:0000256" key="9">
    <source>
        <dbReference type="PROSITE-ProRule" id="PRU00703"/>
    </source>
</evidence>
<keyword evidence="8 10" id="KW-0868">Chloride</keyword>
<dbReference type="OrthoDB" id="4564at2759"/>
<evidence type="ECO:0000256" key="3">
    <source>
        <dbReference type="ARBA" id="ARBA00022692"/>
    </source>
</evidence>
<dbReference type="Proteomes" id="UP000008792">
    <property type="component" value="Unassembled WGS sequence"/>
</dbReference>
<feature type="compositionally biased region" description="Polar residues" evidence="11">
    <location>
        <begin position="25"/>
        <end position="36"/>
    </location>
</feature>
<evidence type="ECO:0000313" key="14">
    <source>
        <dbReference type="Proteomes" id="UP000008792"/>
    </source>
</evidence>
<dbReference type="PANTHER" id="PTHR45720">
    <property type="entry name" value="CHLORIDE CHANNEL PROTEIN 2"/>
    <property type="match status" value="1"/>
</dbReference>
<keyword evidence="5 10" id="KW-1133">Transmembrane helix</keyword>
<keyword evidence="7 10" id="KW-0472">Membrane</keyword>
<dbReference type="GO" id="GO:0005247">
    <property type="term" value="F:voltage-gated chloride channel activity"/>
    <property type="evidence" value="ECO:0007669"/>
    <property type="project" value="TreeGrafter"/>
</dbReference>
<dbReference type="SUPFAM" id="SSF54631">
    <property type="entry name" value="CBS-domain pair"/>
    <property type="match status" value="1"/>
</dbReference>
<dbReference type="PhylomeDB" id="B4M4A3"/>
<feature type="region of interest" description="Disordered" evidence="11">
    <location>
        <begin position="878"/>
        <end position="904"/>
    </location>
</feature>
<accession>B4M4A3</accession>
<dbReference type="InterPro" id="IPR046342">
    <property type="entry name" value="CBS_dom_sf"/>
</dbReference>
<reference evidence="13 14" key="1">
    <citation type="journal article" date="2007" name="Nature">
        <title>Evolution of genes and genomes on the Drosophila phylogeny.</title>
        <authorList>
            <consortium name="Drosophila 12 Genomes Consortium"/>
            <person name="Clark A.G."/>
            <person name="Eisen M.B."/>
            <person name="Smith D.R."/>
            <person name="Bergman C.M."/>
            <person name="Oliver B."/>
            <person name="Markow T.A."/>
            <person name="Kaufman T.C."/>
            <person name="Kellis M."/>
            <person name="Gelbart W."/>
            <person name="Iyer V.N."/>
            <person name="Pollard D.A."/>
            <person name="Sackton T.B."/>
            <person name="Larracuente A.M."/>
            <person name="Singh N.D."/>
            <person name="Abad J.P."/>
            <person name="Abt D.N."/>
            <person name="Adryan B."/>
            <person name="Aguade M."/>
            <person name="Akashi H."/>
            <person name="Anderson W.W."/>
            <person name="Aquadro C.F."/>
            <person name="Ardell D.H."/>
            <person name="Arguello R."/>
            <person name="Artieri C.G."/>
            <person name="Barbash D.A."/>
            <person name="Barker D."/>
            <person name="Barsanti P."/>
            <person name="Batterham P."/>
            <person name="Batzoglou S."/>
            <person name="Begun D."/>
            <person name="Bhutkar A."/>
            <person name="Blanco E."/>
            <person name="Bosak S.A."/>
            <person name="Bradley R.K."/>
            <person name="Brand A.D."/>
            <person name="Brent M.R."/>
            <person name="Brooks A.N."/>
            <person name="Brown R.H."/>
            <person name="Butlin R.K."/>
            <person name="Caggese C."/>
            <person name="Calvi B.R."/>
            <person name="Bernardo de Carvalho A."/>
            <person name="Caspi A."/>
            <person name="Castrezana S."/>
            <person name="Celniker S.E."/>
            <person name="Chang J.L."/>
            <person name="Chapple C."/>
            <person name="Chatterji S."/>
            <person name="Chinwalla A."/>
            <person name="Civetta A."/>
            <person name="Clifton S.W."/>
            <person name="Comeron J.M."/>
            <person name="Costello J.C."/>
            <person name="Coyne J.A."/>
            <person name="Daub J."/>
            <person name="David R.G."/>
            <person name="Delcher A.L."/>
            <person name="Delehaunty K."/>
            <person name="Do C.B."/>
            <person name="Ebling H."/>
            <person name="Edwards K."/>
            <person name="Eickbush T."/>
            <person name="Evans J.D."/>
            <person name="Filipski A."/>
            <person name="Findeiss S."/>
            <person name="Freyhult E."/>
            <person name="Fulton L."/>
            <person name="Fulton R."/>
            <person name="Garcia A.C."/>
            <person name="Gardiner A."/>
            <person name="Garfield D.A."/>
            <person name="Garvin B.E."/>
            <person name="Gibson G."/>
            <person name="Gilbert D."/>
            <person name="Gnerre S."/>
            <person name="Godfrey J."/>
            <person name="Good R."/>
            <person name="Gotea V."/>
            <person name="Gravely B."/>
            <person name="Greenberg A.J."/>
            <person name="Griffiths-Jones S."/>
            <person name="Gross S."/>
            <person name="Guigo R."/>
            <person name="Gustafson E.A."/>
            <person name="Haerty W."/>
            <person name="Hahn M.W."/>
            <person name="Halligan D.L."/>
            <person name="Halpern A.L."/>
            <person name="Halter G.M."/>
            <person name="Han M.V."/>
            <person name="Heger A."/>
            <person name="Hillier L."/>
            <person name="Hinrichs A.S."/>
            <person name="Holmes I."/>
            <person name="Hoskins R.A."/>
            <person name="Hubisz M.J."/>
            <person name="Hultmark D."/>
            <person name="Huntley M.A."/>
            <person name="Jaffe D.B."/>
            <person name="Jagadeeshan S."/>
            <person name="Jeck W.R."/>
            <person name="Johnson J."/>
            <person name="Jones C.D."/>
            <person name="Jordan W.C."/>
            <person name="Karpen G.H."/>
            <person name="Kataoka E."/>
            <person name="Keightley P.D."/>
            <person name="Kheradpour P."/>
            <person name="Kirkness E.F."/>
            <person name="Koerich L.B."/>
            <person name="Kristiansen K."/>
            <person name="Kudrna D."/>
            <person name="Kulathinal R.J."/>
            <person name="Kumar S."/>
            <person name="Kwok R."/>
            <person name="Lander E."/>
            <person name="Langley C.H."/>
            <person name="Lapoint R."/>
            <person name="Lazzaro B.P."/>
            <person name="Lee S.J."/>
            <person name="Levesque L."/>
            <person name="Li R."/>
            <person name="Lin C.F."/>
            <person name="Lin M.F."/>
            <person name="Lindblad-Toh K."/>
            <person name="Llopart A."/>
            <person name="Long M."/>
            <person name="Low L."/>
            <person name="Lozovsky E."/>
            <person name="Lu J."/>
            <person name="Luo M."/>
            <person name="Machado C.A."/>
            <person name="Makalowski W."/>
            <person name="Marzo M."/>
            <person name="Matsuda M."/>
            <person name="Matzkin L."/>
            <person name="McAllister B."/>
            <person name="McBride C.S."/>
            <person name="McKernan B."/>
            <person name="McKernan K."/>
            <person name="Mendez-Lago M."/>
            <person name="Minx P."/>
            <person name="Mollenhauer M.U."/>
            <person name="Montooth K."/>
            <person name="Mount S.M."/>
            <person name="Mu X."/>
            <person name="Myers E."/>
            <person name="Negre B."/>
            <person name="Newfeld S."/>
            <person name="Nielsen R."/>
            <person name="Noor M.A."/>
            <person name="O'Grady P."/>
            <person name="Pachter L."/>
            <person name="Papaceit M."/>
            <person name="Parisi M.J."/>
            <person name="Parisi M."/>
            <person name="Parts L."/>
            <person name="Pedersen J.S."/>
            <person name="Pesole G."/>
            <person name="Phillippy A.M."/>
            <person name="Ponting C.P."/>
            <person name="Pop M."/>
            <person name="Porcelli D."/>
            <person name="Powell J.R."/>
            <person name="Prohaska S."/>
            <person name="Pruitt K."/>
            <person name="Puig M."/>
            <person name="Quesneville H."/>
            <person name="Ram K.R."/>
            <person name="Rand D."/>
            <person name="Rasmussen M.D."/>
            <person name="Reed L.K."/>
            <person name="Reenan R."/>
            <person name="Reily A."/>
            <person name="Remington K.A."/>
            <person name="Rieger T.T."/>
            <person name="Ritchie M.G."/>
            <person name="Robin C."/>
            <person name="Rogers Y.H."/>
            <person name="Rohde C."/>
            <person name="Rozas J."/>
            <person name="Rubenfield M.J."/>
            <person name="Ruiz A."/>
            <person name="Russo S."/>
            <person name="Salzberg S.L."/>
            <person name="Sanchez-Gracia A."/>
            <person name="Saranga D.J."/>
            <person name="Sato H."/>
            <person name="Schaeffer S.W."/>
            <person name="Schatz M.C."/>
            <person name="Schlenke T."/>
            <person name="Schwartz R."/>
            <person name="Segarra C."/>
            <person name="Singh R.S."/>
            <person name="Sirot L."/>
            <person name="Sirota M."/>
            <person name="Sisneros N.B."/>
            <person name="Smith C.D."/>
            <person name="Smith T.F."/>
            <person name="Spieth J."/>
            <person name="Stage D.E."/>
            <person name="Stark A."/>
            <person name="Stephan W."/>
            <person name="Strausberg R.L."/>
            <person name="Strempel S."/>
            <person name="Sturgill D."/>
            <person name="Sutton G."/>
            <person name="Sutton G.G."/>
            <person name="Tao W."/>
            <person name="Teichmann S."/>
            <person name="Tobari Y.N."/>
            <person name="Tomimura Y."/>
            <person name="Tsolas J.M."/>
            <person name="Valente V.L."/>
            <person name="Venter E."/>
            <person name="Venter J.C."/>
            <person name="Vicario S."/>
            <person name="Vieira F.G."/>
            <person name="Vilella A.J."/>
            <person name="Villasante A."/>
            <person name="Walenz B."/>
            <person name="Wang J."/>
            <person name="Wasserman M."/>
            <person name="Watts T."/>
            <person name="Wilson D."/>
            <person name="Wilson R.K."/>
            <person name="Wing R.A."/>
            <person name="Wolfner M.F."/>
            <person name="Wong A."/>
            <person name="Wong G.K."/>
            <person name="Wu C.I."/>
            <person name="Wu G."/>
            <person name="Yamamoto D."/>
            <person name="Yang H.P."/>
            <person name="Yang S.P."/>
            <person name="Yorke J.A."/>
            <person name="Yoshida K."/>
            <person name="Zdobnov E."/>
            <person name="Zhang P."/>
            <person name="Zhang Y."/>
            <person name="Zimin A.V."/>
            <person name="Baldwin J."/>
            <person name="Abdouelleil A."/>
            <person name="Abdulkadir J."/>
            <person name="Abebe A."/>
            <person name="Abera B."/>
            <person name="Abreu J."/>
            <person name="Acer S.C."/>
            <person name="Aftuck L."/>
            <person name="Alexander A."/>
            <person name="An P."/>
            <person name="Anderson E."/>
            <person name="Anderson S."/>
            <person name="Arachi H."/>
            <person name="Azer M."/>
            <person name="Bachantsang P."/>
            <person name="Barry A."/>
            <person name="Bayul T."/>
            <person name="Berlin A."/>
            <person name="Bessette D."/>
            <person name="Bloom T."/>
            <person name="Blye J."/>
            <person name="Boguslavskiy L."/>
            <person name="Bonnet C."/>
            <person name="Boukhgalter B."/>
            <person name="Bourzgui I."/>
            <person name="Brown A."/>
            <person name="Cahill P."/>
            <person name="Channer S."/>
            <person name="Cheshatsang Y."/>
            <person name="Chuda L."/>
            <person name="Citroen M."/>
            <person name="Collymore A."/>
            <person name="Cooke P."/>
            <person name="Costello M."/>
            <person name="D'Aco K."/>
            <person name="Daza R."/>
            <person name="De Haan G."/>
            <person name="DeGray S."/>
            <person name="DeMaso C."/>
            <person name="Dhargay N."/>
            <person name="Dooley K."/>
            <person name="Dooley E."/>
            <person name="Doricent M."/>
            <person name="Dorje P."/>
            <person name="Dorjee K."/>
            <person name="Dupes A."/>
            <person name="Elong R."/>
            <person name="Falk J."/>
            <person name="Farina A."/>
            <person name="Faro S."/>
            <person name="Ferguson D."/>
            <person name="Fisher S."/>
            <person name="Foley C.D."/>
            <person name="Franke A."/>
            <person name="Friedrich D."/>
            <person name="Gadbois L."/>
            <person name="Gearin G."/>
            <person name="Gearin C.R."/>
            <person name="Giannoukos G."/>
            <person name="Goode T."/>
            <person name="Graham J."/>
            <person name="Grandbois E."/>
            <person name="Grewal S."/>
            <person name="Gyaltsen K."/>
            <person name="Hafez N."/>
            <person name="Hagos B."/>
            <person name="Hall J."/>
            <person name="Henson C."/>
            <person name="Hollinger A."/>
            <person name="Honan T."/>
            <person name="Huard M.D."/>
            <person name="Hughes L."/>
            <person name="Hurhula B."/>
            <person name="Husby M.E."/>
            <person name="Kamat A."/>
            <person name="Kanga B."/>
            <person name="Kashin S."/>
            <person name="Khazanovich D."/>
            <person name="Kisner P."/>
            <person name="Lance K."/>
            <person name="Lara M."/>
            <person name="Lee W."/>
            <person name="Lennon N."/>
            <person name="Letendre F."/>
            <person name="LeVine R."/>
            <person name="Lipovsky A."/>
            <person name="Liu X."/>
            <person name="Liu J."/>
            <person name="Liu S."/>
            <person name="Lokyitsang T."/>
            <person name="Lokyitsang Y."/>
            <person name="Lubonja R."/>
            <person name="Lui A."/>
            <person name="MacDonald P."/>
            <person name="Magnisalis V."/>
            <person name="Maru K."/>
            <person name="Matthews C."/>
            <person name="McCusker W."/>
            <person name="McDonough S."/>
            <person name="Mehta T."/>
            <person name="Meldrim J."/>
            <person name="Meneus L."/>
            <person name="Mihai O."/>
            <person name="Mihalev A."/>
            <person name="Mihova T."/>
            <person name="Mittelman R."/>
            <person name="Mlenga V."/>
            <person name="Montmayeur A."/>
            <person name="Mulrain L."/>
            <person name="Navidi A."/>
            <person name="Naylor J."/>
            <person name="Negash T."/>
            <person name="Nguyen T."/>
            <person name="Nguyen N."/>
            <person name="Nicol R."/>
            <person name="Norbu C."/>
            <person name="Norbu N."/>
            <person name="Novod N."/>
            <person name="O'Neill B."/>
            <person name="Osman S."/>
            <person name="Markiewicz E."/>
            <person name="Oyono O.L."/>
            <person name="Patti C."/>
            <person name="Phunkhang P."/>
            <person name="Pierre F."/>
            <person name="Priest M."/>
            <person name="Raghuraman S."/>
            <person name="Rege F."/>
            <person name="Reyes R."/>
            <person name="Rise C."/>
            <person name="Rogov P."/>
            <person name="Ross K."/>
            <person name="Ryan E."/>
            <person name="Settipalli S."/>
            <person name="Shea T."/>
            <person name="Sherpa N."/>
            <person name="Shi L."/>
            <person name="Shih D."/>
            <person name="Sparrow T."/>
            <person name="Spaulding J."/>
            <person name="Stalker J."/>
            <person name="Stange-Thomann N."/>
            <person name="Stavropoulos S."/>
            <person name="Stone C."/>
            <person name="Strader C."/>
            <person name="Tesfaye S."/>
            <person name="Thomson T."/>
            <person name="Thoulutsang Y."/>
            <person name="Thoulutsang D."/>
            <person name="Topham K."/>
            <person name="Topping I."/>
            <person name="Tsamla T."/>
            <person name="Vassiliev H."/>
            <person name="Vo A."/>
            <person name="Wangchuk T."/>
            <person name="Wangdi T."/>
            <person name="Weiand M."/>
            <person name="Wilkinson J."/>
            <person name="Wilson A."/>
            <person name="Yadav S."/>
            <person name="Young G."/>
            <person name="Yu Q."/>
            <person name="Zembek L."/>
            <person name="Zhong D."/>
            <person name="Zimmer A."/>
            <person name="Zwirko Z."/>
            <person name="Jaffe D.B."/>
            <person name="Alvarez P."/>
            <person name="Brockman W."/>
            <person name="Butler J."/>
            <person name="Chin C."/>
            <person name="Gnerre S."/>
            <person name="Grabherr M."/>
            <person name="Kleber M."/>
            <person name="Mauceli E."/>
            <person name="MacCallum I."/>
        </authorList>
    </citation>
    <scope>NUCLEOTIDE SEQUENCE [LARGE SCALE GENOMIC DNA]</scope>
    <source>
        <strain evidence="14">Tucson 15010-1051.87</strain>
    </source>
</reference>
<dbReference type="EMBL" id="CH940652">
    <property type="protein sequence ID" value="EDW59464.1"/>
    <property type="molecule type" value="Genomic_DNA"/>
</dbReference>
<dbReference type="PROSITE" id="PS51371">
    <property type="entry name" value="CBS"/>
    <property type="match status" value="1"/>
</dbReference>
<evidence type="ECO:0000256" key="5">
    <source>
        <dbReference type="ARBA" id="ARBA00022989"/>
    </source>
</evidence>
<keyword evidence="3 10" id="KW-0812">Transmembrane</keyword>
<dbReference type="CDD" id="cd03683">
    <property type="entry name" value="ClC_1_like"/>
    <property type="match status" value="1"/>
</dbReference>
<name>B4M4A3_DROVI</name>
<keyword evidence="4" id="KW-0677">Repeat</keyword>
<feature type="region of interest" description="Disordered" evidence="11">
    <location>
        <begin position="1"/>
        <end position="48"/>
    </location>
</feature>
<feature type="transmembrane region" description="Helical" evidence="10">
    <location>
        <begin position="168"/>
        <end position="190"/>
    </location>
</feature>
<keyword evidence="2 10" id="KW-0813">Transport</keyword>
<evidence type="ECO:0000256" key="1">
    <source>
        <dbReference type="ARBA" id="ARBA00004141"/>
    </source>
</evidence>
<evidence type="ECO:0000313" key="13">
    <source>
        <dbReference type="EMBL" id="EDW59464.1"/>
    </source>
</evidence>
<gene>
    <name evidence="13" type="primary">Dvir\GJ10902</name>
    <name evidence="13" type="ORF">Dvir_GJ10902</name>
</gene>
<dbReference type="OMA" id="RILPIRY"/>
<dbReference type="SUPFAM" id="SSF81340">
    <property type="entry name" value="Clc chloride channel"/>
    <property type="match status" value="1"/>
</dbReference>
<dbReference type="InterPro" id="IPR001807">
    <property type="entry name" value="ClC"/>
</dbReference>
<dbReference type="eggNOG" id="KOG0476">
    <property type="taxonomic scope" value="Eukaryota"/>
</dbReference>
<comment type="similarity">
    <text evidence="10">Belongs to the chloride channel (TC 2.A.49) family.</text>
</comment>
<dbReference type="InterPro" id="IPR000644">
    <property type="entry name" value="CBS_dom"/>
</dbReference>
<feature type="transmembrane region" description="Helical" evidence="10">
    <location>
        <begin position="398"/>
        <end position="416"/>
    </location>
</feature>
<evidence type="ECO:0000256" key="8">
    <source>
        <dbReference type="ARBA" id="ARBA00023214"/>
    </source>
</evidence>
<evidence type="ECO:0000256" key="11">
    <source>
        <dbReference type="SAM" id="MobiDB-lite"/>
    </source>
</evidence>
<comment type="subcellular location">
    <subcellularLocation>
        <location evidence="1 10">Membrane</location>
        <topology evidence="1 10">Multi-pass membrane protein</topology>
    </subcellularLocation>
</comment>
<dbReference type="FunFam" id="3.10.580.10:FF:000032">
    <property type="entry name" value="Chloride channel protein"/>
    <property type="match status" value="1"/>
</dbReference>
<dbReference type="STRING" id="7244.B4M4A3"/>
<keyword evidence="6 10" id="KW-0406">Ion transport</keyword>
<dbReference type="PRINTS" id="PR00762">
    <property type="entry name" value="CLCHANNEL"/>
</dbReference>
<feature type="compositionally biased region" description="Low complexity" evidence="11">
    <location>
        <begin position="735"/>
        <end position="747"/>
    </location>
</feature>
<feature type="transmembrane region" description="Helical" evidence="10">
    <location>
        <begin position="309"/>
        <end position="330"/>
    </location>
</feature>
<dbReference type="AlphaFoldDB" id="B4M4A3"/>
<evidence type="ECO:0000259" key="12">
    <source>
        <dbReference type="PROSITE" id="PS51371"/>
    </source>
</evidence>
<evidence type="ECO:0000256" key="7">
    <source>
        <dbReference type="ARBA" id="ARBA00023136"/>
    </source>
</evidence>
<dbReference type="InterPro" id="IPR050970">
    <property type="entry name" value="Cl_channel_volt-gated"/>
</dbReference>
<keyword evidence="14" id="KW-1185">Reference proteome</keyword>
<dbReference type="Pfam" id="PF00654">
    <property type="entry name" value="Voltage_CLC"/>
    <property type="match status" value="1"/>
</dbReference>
<sequence>MKRDDVEPIVSSSRQPAASIVAPQSPDTYSNGSTARQEQEKREIAGDDQEDFGYTHTLMYGRYSRDLQQFAGDEARRLRKLAKLRKQEDKLRSQLLQLESNDPTRLHSMSSWAWHHVSDRLSKDWIFLTTCAIIMALISLAMDEGIRLFVAARFWFYKDITADPFAQYLTWVTIPVLMILFSATFVHYLAPQAAGSGIPEMKTILRGVPLKNYLTFKTLVAKVLGLTFVLGSGMPLGKEGPYVHIASIVAHLLSKLATPFRSIYQNESRSTEMLAAACALGLGTCFAAPIGAVLFSIEVTTTYFAVRNYWRGFFGCVVGASAVRLLAVWFQGADTVTAVYPTNISTEFPFDSRELVFFALTGALCGLLGASFVWVHRQYVLFIRSSKKLNKFLQKNRLLYPGLLALLISTLTFPLGTGKFLGGDLSTEDQLIELFSNFTWTEKDMSAEQANIVAHWQTNYTSIFGNLISYTLFHYFFSIIGSTMAVPHGMFIPALKIGSGFGRLIGEFVAWTFPLGVRYGECMSPIMPAAYAIVGAAAFAGSVTHSISVAVVVFEITGQIAFVVPVLVAVLVANAVASLLQPSMYESVIMIKKLPYLPDLLYTNSSLYNKYVADFMLRDVKYIWQGISYQSLKDLLRQNKKLRSLPLVESPENMILLGSVQRLELVKLIEDQVGREKRMEMAQRWREEEIKEQSSVRRPSRFDVVATQDMLNLHQLNAAEAETHKSILKKSNQQSSDSLNSVHSNSESPLRTAFQSIFKKSSDPVLDLETGSNEQLQPVASPSKRVHLIGDRVVDMSPEGKKLWELDQLAKPIDFYNCAARVDPSPFQLVERTSLLRVHSLFSMMGVNHAYVTNIGRLVGVVSLKELRKAIEDINNQSFEPSAREHPPDVKPLLAGSSSDEGVNSTITSVNSMSGDIRANLMEAQGNGAVNQGAHTSV</sequence>
<dbReference type="InterPro" id="IPR014743">
    <property type="entry name" value="Cl-channel_core"/>
</dbReference>
<feature type="transmembrane region" description="Helical" evidence="10">
    <location>
        <begin position="355"/>
        <end position="377"/>
    </location>
</feature>
<dbReference type="PANTHER" id="PTHR45720:SF10">
    <property type="entry name" value="CHLORIDE CHANNEL PROTEIN 2"/>
    <property type="match status" value="1"/>
</dbReference>
<dbReference type="GO" id="GO:0005886">
    <property type="term" value="C:plasma membrane"/>
    <property type="evidence" value="ECO:0007669"/>
    <property type="project" value="TreeGrafter"/>
</dbReference>
<evidence type="ECO:0000256" key="10">
    <source>
        <dbReference type="RuleBase" id="RU361221"/>
    </source>
</evidence>
<feature type="transmembrane region" description="Helical" evidence="10">
    <location>
        <begin position="125"/>
        <end position="156"/>
    </location>
</feature>
<organism evidence="13 14">
    <name type="scientific">Drosophila virilis</name>
    <name type="common">Fruit fly</name>
    <dbReference type="NCBI Taxonomy" id="7244"/>
    <lineage>
        <taxon>Eukaryota</taxon>
        <taxon>Metazoa</taxon>
        <taxon>Ecdysozoa</taxon>
        <taxon>Arthropoda</taxon>
        <taxon>Hexapoda</taxon>
        <taxon>Insecta</taxon>
        <taxon>Pterygota</taxon>
        <taxon>Neoptera</taxon>
        <taxon>Endopterygota</taxon>
        <taxon>Diptera</taxon>
        <taxon>Brachycera</taxon>
        <taxon>Muscomorpha</taxon>
        <taxon>Ephydroidea</taxon>
        <taxon>Drosophilidae</taxon>
        <taxon>Drosophila</taxon>
    </lineage>
</organism>
<feature type="transmembrane region" description="Helical" evidence="10">
    <location>
        <begin position="529"/>
        <end position="554"/>
    </location>
</feature>
<feature type="domain" description="CBS" evidence="12">
    <location>
        <begin position="822"/>
        <end position="878"/>
    </location>
</feature>
<dbReference type="Gene3D" id="1.10.3080.10">
    <property type="entry name" value="Clc chloride channel"/>
    <property type="match status" value="1"/>
</dbReference>
<protein>
    <recommendedName>
        <fullName evidence="10">Chloride channel protein</fullName>
    </recommendedName>
</protein>
<dbReference type="HOGENOM" id="CLU_006904_0_0_1"/>
<dbReference type="InParanoid" id="B4M4A3"/>
<dbReference type="Gene3D" id="3.10.580.10">
    <property type="entry name" value="CBS-domain"/>
    <property type="match status" value="2"/>
</dbReference>
<feature type="transmembrane region" description="Helical" evidence="10">
    <location>
        <begin position="560"/>
        <end position="580"/>
    </location>
</feature>
<proteinExistence type="inferred from homology"/>
<evidence type="ECO:0000256" key="4">
    <source>
        <dbReference type="ARBA" id="ARBA00022737"/>
    </source>
</evidence>